<accession>A0A395UPW4</accession>
<sequence length="140" mass="15687">MKYILEGDEKELGRVLREQRIRIGRGLIKITPISGTLVHEDYALKAIEAQVKELTETLALKDGQIESLTSERDSLRARMTEMEASGSMPETDEKEVDMKDSKTLNITDSNNLPEDDSMSIDMDNVNPSVNTSGKKTTKKK</sequence>
<protein>
    <submittedName>
        <fullName evidence="2">Uncharacterized protein</fullName>
    </submittedName>
</protein>
<evidence type="ECO:0000313" key="3">
    <source>
        <dbReference type="Proteomes" id="UP000266497"/>
    </source>
</evidence>
<dbReference type="AlphaFoldDB" id="A0A395UPW4"/>
<feature type="compositionally biased region" description="Basic and acidic residues" evidence="1">
    <location>
        <begin position="69"/>
        <end position="81"/>
    </location>
</feature>
<comment type="caution">
    <text evidence="2">The sequence shown here is derived from an EMBL/GenBank/DDBJ whole genome shotgun (WGS) entry which is preliminary data.</text>
</comment>
<reference evidence="2 3" key="1">
    <citation type="submission" date="2018-08" db="EMBL/GenBank/DDBJ databases">
        <title>A genome reference for cultivated species of the human gut microbiota.</title>
        <authorList>
            <person name="Zou Y."/>
            <person name="Xue W."/>
            <person name="Luo G."/>
        </authorList>
    </citation>
    <scope>NUCLEOTIDE SEQUENCE [LARGE SCALE GENOMIC DNA]</scope>
    <source>
        <strain evidence="2 3">AF25-30LB</strain>
    </source>
</reference>
<evidence type="ECO:0000256" key="1">
    <source>
        <dbReference type="SAM" id="MobiDB-lite"/>
    </source>
</evidence>
<feature type="region of interest" description="Disordered" evidence="1">
    <location>
        <begin position="69"/>
        <end position="140"/>
    </location>
</feature>
<dbReference type="EMBL" id="QRUD01000029">
    <property type="protein sequence ID" value="RGR38983.1"/>
    <property type="molecule type" value="Genomic_DNA"/>
</dbReference>
<proteinExistence type="predicted"/>
<gene>
    <name evidence="2" type="ORF">DWY53_11430</name>
</gene>
<dbReference type="RefSeq" id="WP_117892991.1">
    <property type="nucleotide sequence ID" value="NZ_JAGHEE010000001.1"/>
</dbReference>
<feature type="compositionally biased region" description="Polar residues" evidence="1">
    <location>
        <begin position="103"/>
        <end position="112"/>
    </location>
</feature>
<evidence type="ECO:0000313" key="2">
    <source>
        <dbReference type="EMBL" id="RGR38983.1"/>
    </source>
</evidence>
<dbReference type="Proteomes" id="UP000266497">
    <property type="component" value="Unassembled WGS sequence"/>
</dbReference>
<organism evidence="2 3">
    <name type="scientific">Phocaeicola vulgatus</name>
    <name type="common">Bacteroides vulgatus</name>
    <dbReference type="NCBI Taxonomy" id="821"/>
    <lineage>
        <taxon>Bacteria</taxon>
        <taxon>Pseudomonadati</taxon>
        <taxon>Bacteroidota</taxon>
        <taxon>Bacteroidia</taxon>
        <taxon>Bacteroidales</taxon>
        <taxon>Bacteroidaceae</taxon>
        <taxon>Phocaeicola</taxon>
    </lineage>
</organism>
<feature type="compositionally biased region" description="Polar residues" evidence="1">
    <location>
        <begin position="125"/>
        <end position="134"/>
    </location>
</feature>
<name>A0A395UPW4_PHOVU</name>